<dbReference type="AlphaFoldDB" id="A8MIT8"/>
<dbReference type="Proteomes" id="UP000000269">
    <property type="component" value="Chromosome"/>
</dbReference>
<dbReference type="Gene3D" id="1.20.1260.10">
    <property type="match status" value="1"/>
</dbReference>
<evidence type="ECO:0008006" key="3">
    <source>
        <dbReference type="Google" id="ProtNLM"/>
    </source>
</evidence>
<dbReference type="eggNOG" id="ENOG5032W77">
    <property type="taxonomic scope" value="Bacteria"/>
</dbReference>
<dbReference type="EMBL" id="CP000853">
    <property type="protein sequence ID" value="ABW19720.1"/>
    <property type="molecule type" value="Genomic_DNA"/>
</dbReference>
<dbReference type="SUPFAM" id="SSF47240">
    <property type="entry name" value="Ferritin-like"/>
    <property type="match status" value="1"/>
</dbReference>
<evidence type="ECO:0000313" key="2">
    <source>
        <dbReference type="Proteomes" id="UP000000269"/>
    </source>
</evidence>
<dbReference type="HOGENOM" id="CLU_139640_0_0_9"/>
<dbReference type="STRING" id="350688.Clos_2184"/>
<dbReference type="InterPro" id="IPR009078">
    <property type="entry name" value="Ferritin-like_SF"/>
</dbReference>
<organism evidence="1 2">
    <name type="scientific">Alkaliphilus oremlandii (strain OhILAs)</name>
    <name type="common">Clostridium oremlandii (strain OhILAs)</name>
    <dbReference type="NCBI Taxonomy" id="350688"/>
    <lineage>
        <taxon>Bacteria</taxon>
        <taxon>Bacillati</taxon>
        <taxon>Bacillota</taxon>
        <taxon>Clostridia</taxon>
        <taxon>Peptostreptococcales</taxon>
        <taxon>Natronincolaceae</taxon>
        <taxon>Alkaliphilus</taxon>
    </lineage>
</organism>
<proteinExistence type="predicted"/>
<reference evidence="2" key="1">
    <citation type="submission" date="2007-10" db="EMBL/GenBank/DDBJ databases">
        <title>Complete genome of Alkaliphilus oremlandii OhILAs.</title>
        <authorList>
            <person name="Copeland A."/>
            <person name="Lucas S."/>
            <person name="Lapidus A."/>
            <person name="Barry K."/>
            <person name="Detter J.C."/>
            <person name="Glavina del Rio T."/>
            <person name="Hammon N."/>
            <person name="Israni S."/>
            <person name="Dalin E."/>
            <person name="Tice H."/>
            <person name="Pitluck S."/>
            <person name="Chain P."/>
            <person name="Malfatti S."/>
            <person name="Shin M."/>
            <person name="Vergez L."/>
            <person name="Schmutz J."/>
            <person name="Larimer F."/>
            <person name="Land M."/>
            <person name="Hauser L."/>
            <person name="Kyrpides N."/>
            <person name="Mikhailova N."/>
            <person name="Stolz J.F."/>
            <person name="Dawson A."/>
            <person name="Fisher E."/>
            <person name="Crable B."/>
            <person name="Perera E."/>
            <person name="Lisak J."/>
            <person name="Ranganathan M."/>
            <person name="Basu P."/>
            <person name="Richardson P."/>
        </authorList>
    </citation>
    <scope>NUCLEOTIDE SEQUENCE [LARGE SCALE GENOMIC DNA]</scope>
    <source>
        <strain evidence="2">OhILAs</strain>
    </source>
</reference>
<accession>A8MIT8</accession>
<gene>
    <name evidence="1" type="ordered locus">Clos_2184</name>
</gene>
<protein>
    <recommendedName>
        <fullName evidence="3">Rubrerythrin diiron-binding domain-containing protein</fullName>
    </recommendedName>
</protein>
<sequence length="154" mass="18262">MYTILDLLDKFIDIEEHSYRIYDNIVKTEAVPQAIKAMASVLTREEIRHVRIYKDLKKELEGKDDLAIDFELYDTAHKIVSDFKRRMIHIKIENIDDLLKYTLNFEKDNLAMVIRIQGILVRTLEDEHTKPYVALSKLIEEEKGHIENIEKFID</sequence>
<dbReference type="KEGG" id="aoe:Clos_2184"/>
<name>A8MIT8_ALKOO</name>
<keyword evidence="2" id="KW-1185">Reference proteome</keyword>
<evidence type="ECO:0000313" key="1">
    <source>
        <dbReference type="EMBL" id="ABW19720.1"/>
    </source>
</evidence>
<dbReference type="InterPro" id="IPR012347">
    <property type="entry name" value="Ferritin-like"/>
</dbReference>